<dbReference type="Proteomes" id="UP000286050">
    <property type="component" value="Unassembled WGS sequence"/>
</dbReference>
<proteinExistence type="predicted"/>
<dbReference type="AlphaFoldDB" id="A0A414FWR6"/>
<sequence length="311" mass="35223">MGNSNETPAAKAGMTTAEARAAVRARREALARAERRHRECWDETERISNLRERLCDLMREDRARQIASLQLDAEDAKPGCEVSAVCDRMAEEAAALKPPCTEPHAEQCRCPRSTTCRELRRRIAYLKSAVTQTDLQAAFFDLYSAELEMDKARAELFCLLRDLPERIVHEIGEQVPTQEDFDELPNAWGIAAVENHMRKEGPTDESDPVDQLNYRRWLVELSQGALDYSGHLEHEMARHRIELEVLEQQAATVDFFEGDELEQIAQAAVLQKARIAACQEQLDELASAAGALDKRMEACEAELQRFLGREE</sequence>
<reference evidence="1 2" key="1">
    <citation type="submission" date="2018-08" db="EMBL/GenBank/DDBJ databases">
        <title>A genome reference for cultivated species of the human gut microbiota.</title>
        <authorList>
            <person name="Zou Y."/>
            <person name="Xue W."/>
            <person name="Luo G."/>
        </authorList>
    </citation>
    <scope>NUCLEOTIDE SEQUENCE [LARGE SCALE GENOMIC DNA]</scope>
    <source>
        <strain evidence="1 2">AM30-5LB</strain>
    </source>
</reference>
<dbReference type="EMBL" id="QSJI01000004">
    <property type="protein sequence ID" value="RHD55758.1"/>
    <property type="molecule type" value="Genomic_DNA"/>
</dbReference>
<comment type="caution">
    <text evidence="1">The sequence shown here is derived from an EMBL/GenBank/DDBJ whole genome shotgun (WGS) entry which is preliminary data.</text>
</comment>
<protein>
    <submittedName>
        <fullName evidence="1">Uncharacterized protein</fullName>
    </submittedName>
</protein>
<dbReference type="RefSeq" id="WP_118272081.1">
    <property type="nucleotide sequence ID" value="NZ_QSJI01000004.1"/>
</dbReference>
<evidence type="ECO:0000313" key="1">
    <source>
        <dbReference type="EMBL" id="RHD55758.1"/>
    </source>
</evidence>
<evidence type="ECO:0000313" key="2">
    <source>
        <dbReference type="Proteomes" id="UP000286050"/>
    </source>
</evidence>
<gene>
    <name evidence="1" type="ORF">DW787_06150</name>
</gene>
<accession>A0A414FWR6</accession>
<organism evidence="1 2">
    <name type="scientific">Collinsella intestinalis</name>
    <dbReference type="NCBI Taxonomy" id="147207"/>
    <lineage>
        <taxon>Bacteria</taxon>
        <taxon>Bacillati</taxon>
        <taxon>Actinomycetota</taxon>
        <taxon>Coriobacteriia</taxon>
        <taxon>Coriobacteriales</taxon>
        <taxon>Coriobacteriaceae</taxon>
        <taxon>Collinsella</taxon>
    </lineage>
</organism>
<name>A0A414FWR6_9ACTN</name>